<dbReference type="Proteomes" id="UP000501395">
    <property type="component" value="Segment"/>
</dbReference>
<organism evidence="1 2">
    <name type="scientific">Vaccinia virus</name>
    <name type="common">VACV</name>
    <name type="synonym">Orthopoxvirus vaccinia</name>
    <dbReference type="NCBI Taxonomy" id="10245"/>
    <lineage>
        <taxon>Viruses</taxon>
        <taxon>Varidnaviria</taxon>
        <taxon>Bamfordvirae</taxon>
        <taxon>Nucleocytoviricota</taxon>
        <taxon>Pokkesviricetes</taxon>
        <taxon>Chitovirales</taxon>
        <taxon>Poxviridae</taxon>
        <taxon>Chordopoxvirinae</taxon>
        <taxon>Orthopoxvirus</taxon>
    </lineage>
</organism>
<evidence type="ECO:0000313" key="2">
    <source>
        <dbReference type="Proteomes" id="UP000501395"/>
    </source>
</evidence>
<dbReference type="EMBL" id="MN369532">
    <property type="protein sequence ID" value="QKE61348.1"/>
    <property type="molecule type" value="Genomic_DNA"/>
</dbReference>
<proteinExistence type="predicted"/>
<dbReference type="InterPro" id="IPR009172">
    <property type="entry name" value="Orthopox_C13"/>
</dbReference>
<protein>
    <submittedName>
        <fullName evidence="1">Putative C14L</fullName>
    </submittedName>
</protein>
<dbReference type="Gene3D" id="2.60.240.20">
    <property type="match status" value="1"/>
</dbReference>
<name>A0A7D3UL72_VACCV</name>
<reference evidence="1 2" key="1">
    <citation type="submission" date="2019-08" db="EMBL/GenBank/DDBJ databases">
        <authorList>
            <person name="Duggan A.T."/>
            <person name="Klunk J."/>
            <person name="Porter A.F."/>
            <person name="Dhody A.N."/>
            <person name="Hicks R."/>
            <person name="Smith G.L."/>
            <person name="Humphreys M."/>
            <person name="McCollum A.M."/>
            <person name="Davidson W.B."/>
            <person name="Wilkins K."/>
            <person name="Li Y."/>
            <person name="Burke A."/>
            <person name="Polasky H."/>
            <person name="Flanders L."/>
            <person name="Poinar D."/>
            <person name="Raphenya A.R."/>
            <person name="Lau T.T.Y."/>
            <person name="Alcock B."/>
            <person name="McArthur A.G."/>
            <person name="Golding G.B."/>
            <person name="Holmes E.C."/>
            <person name="Poinar H.N."/>
        </authorList>
    </citation>
    <scope>NUCLEOTIDE SEQUENCE [LARGE SCALE GENOMIC DNA]</scope>
    <source>
        <strain evidence="1">VK01</strain>
    </source>
</reference>
<sequence length="192" mass="21824">MMIYGLIACLIFVTSSIASPLYIPVIPPITEDKSFNSVEVLVSLFRDDQKDYTVTSQFNNYTIDTKDWTIGVLSTPDGLDIPLTNITYWSRFTIGRALFKSESEDIFQKKMSILGVSIECKKSSTLLTFLTVRKMTRVFNRFPDMAYYRGDCLKAVYVTMTYKNTKTGETDYTYLSNGGCLHTIVMGSMVDY</sequence>
<accession>A0A7D3UL72</accession>
<dbReference type="PIRSF" id="PIRSF003692">
    <property type="entry name" value="VAC_C14L"/>
    <property type="match status" value="1"/>
</dbReference>
<evidence type="ECO:0000313" key="1">
    <source>
        <dbReference type="EMBL" id="QKE61348.1"/>
    </source>
</evidence>